<name>A0A7E4VC11_PANRE</name>
<accession>A0A7E4VC11</accession>
<dbReference type="AlphaFoldDB" id="A0A7E4VC11"/>
<dbReference type="WBParaSite" id="Pan_g19209.t1">
    <property type="protein sequence ID" value="Pan_g19209.t1"/>
    <property type="gene ID" value="Pan_g19209"/>
</dbReference>
<keyword evidence="1" id="KW-1185">Reference proteome</keyword>
<evidence type="ECO:0000313" key="1">
    <source>
        <dbReference type="Proteomes" id="UP000492821"/>
    </source>
</evidence>
<proteinExistence type="predicted"/>
<evidence type="ECO:0000313" key="2">
    <source>
        <dbReference type="WBParaSite" id="Pan_g19209.t1"/>
    </source>
</evidence>
<sequence>MVSPTMKNECFATMSSSSPSASTSSAGSRNYFGFEKISVSRRCSQNPYRERRKYSDPVRLKESHSNFVRQWNGEIPVPRINPLCVLQARCNAATDFDSSRPTSGVFSSPRRMSRINQLLVDPELMKLRQRYERKIERRRSLSVANHSLAAEKANPAKSAVIDKYSRVLSHERRSLSETCLTKLNGNDIELSIFGIKHDKRVLFAAPSAKRRSMCPDQKPTPILHKEPKKIDEDYPLSHMDYATFRAWRTGEAFRLSVDSTPSEPEKPKPHEAAIRLVKYVIFSCLRR</sequence>
<reference evidence="1" key="1">
    <citation type="journal article" date="2013" name="Genetics">
        <title>The draft genome and transcriptome of Panagrellus redivivus are shaped by the harsh demands of a free-living lifestyle.</title>
        <authorList>
            <person name="Srinivasan J."/>
            <person name="Dillman A.R."/>
            <person name="Macchietto M.G."/>
            <person name="Heikkinen L."/>
            <person name="Lakso M."/>
            <person name="Fracchia K.M."/>
            <person name="Antoshechkin I."/>
            <person name="Mortazavi A."/>
            <person name="Wong G."/>
            <person name="Sternberg P.W."/>
        </authorList>
    </citation>
    <scope>NUCLEOTIDE SEQUENCE [LARGE SCALE GENOMIC DNA]</scope>
    <source>
        <strain evidence="1">MT8872</strain>
    </source>
</reference>
<organism evidence="1 2">
    <name type="scientific">Panagrellus redivivus</name>
    <name type="common">Microworm</name>
    <dbReference type="NCBI Taxonomy" id="6233"/>
    <lineage>
        <taxon>Eukaryota</taxon>
        <taxon>Metazoa</taxon>
        <taxon>Ecdysozoa</taxon>
        <taxon>Nematoda</taxon>
        <taxon>Chromadorea</taxon>
        <taxon>Rhabditida</taxon>
        <taxon>Tylenchina</taxon>
        <taxon>Panagrolaimomorpha</taxon>
        <taxon>Panagrolaimoidea</taxon>
        <taxon>Panagrolaimidae</taxon>
        <taxon>Panagrellus</taxon>
    </lineage>
</organism>
<reference evidence="2" key="2">
    <citation type="submission" date="2020-10" db="UniProtKB">
        <authorList>
            <consortium name="WormBaseParasite"/>
        </authorList>
    </citation>
    <scope>IDENTIFICATION</scope>
</reference>
<dbReference type="Proteomes" id="UP000492821">
    <property type="component" value="Unassembled WGS sequence"/>
</dbReference>
<protein>
    <submittedName>
        <fullName evidence="2">Uncharacterized protein</fullName>
    </submittedName>
</protein>